<name>A0A395R3M3_9PSED</name>
<evidence type="ECO:0000313" key="2">
    <source>
        <dbReference type="EMBL" id="RGP54399.1"/>
    </source>
</evidence>
<accession>A0A395R3M3</accession>
<dbReference type="Gene3D" id="1.10.260.40">
    <property type="entry name" value="lambda repressor-like DNA-binding domains"/>
    <property type="match status" value="1"/>
</dbReference>
<reference evidence="2 3" key="1">
    <citation type="journal article" date="2018" name="Syst. Appl. Microbiol.">
        <title>Pseudomonas gallaeciensis sp. nov., isolated from crude-oil-contaminated intertidal sand samples after the Prestige oil spill.</title>
        <authorList>
            <person name="Mulet M."/>
            <person name="Sanchez D."/>
            <person name="Rodriguez A.C."/>
            <person name="Nogales B."/>
            <person name="Bosch R."/>
            <person name="Busquets A."/>
            <person name="Gomila M."/>
            <person name="Lalucat J."/>
            <person name="Garcia-Valdes E."/>
        </authorList>
    </citation>
    <scope>NUCLEOTIDE SEQUENCE [LARGE SCALE GENOMIC DNA]</scope>
    <source>
        <strain evidence="2 3">V113</strain>
    </source>
</reference>
<evidence type="ECO:0000259" key="1">
    <source>
        <dbReference type="PROSITE" id="PS50943"/>
    </source>
</evidence>
<dbReference type="AlphaFoldDB" id="A0A395R3M3"/>
<dbReference type="OrthoDB" id="3196789at2"/>
<dbReference type="RefSeq" id="WP_118130771.1">
    <property type="nucleotide sequence ID" value="NZ_LMAZ01000003.1"/>
</dbReference>
<dbReference type="InterPro" id="IPR001387">
    <property type="entry name" value="Cro/C1-type_HTH"/>
</dbReference>
<proteinExistence type="predicted"/>
<dbReference type="EMBL" id="LMAZ01000003">
    <property type="protein sequence ID" value="RGP54399.1"/>
    <property type="molecule type" value="Genomic_DNA"/>
</dbReference>
<evidence type="ECO:0000313" key="3">
    <source>
        <dbReference type="Proteomes" id="UP000265411"/>
    </source>
</evidence>
<dbReference type="SUPFAM" id="SSF47413">
    <property type="entry name" value="lambda repressor-like DNA-binding domains"/>
    <property type="match status" value="1"/>
</dbReference>
<dbReference type="PROSITE" id="PS50943">
    <property type="entry name" value="HTH_CROC1"/>
    <property type="match status" value="1"/>
</dbReference>
<organism evidence="2 3">
    <name type="scientific">Pseudomonas abyssi</name>
    <dbReference type="NCBI Taxonomy" id="170540"/>
    <lineage>
        <taxon>Bacteria</taxon>
        <taxon>Pseudomonadati</taxon>
        <taxon>Pseudomonadota</taxon>
        <taxon>Gammaproteobacteria</taxon>
        <taxon>Pseudomonadales</taxon>
        <taxon>Pseudomonadaceae</taxon>
        <taxon>Pseudomonas</taxon>
    </lineage>
</organism>
<dbReference type="SMART" id="SM00530">
    <property type="entry name" value="HTH_XRE"/>
    <property type="match status" value="1"/>
</dbReference>
<keyword evidence="3" id="KW-1185">Reference proteome</keyword>
<dbReference type="Proteomes" id="UP000265411">
    <property type="component" value="Unassembled WGS sequence"/>
</dbReference>
<feature type="domain" description="HTH cro/C1-type" evidence="1">
    <location>
        <begin position="12"/>
        <end position="65"/>
    </location>
</feature>
<dbReference type="CDD" id="cd00093">
    <property type="entry name" value="HTH_XRE"/>
    <property type="match status" value="1"/>
</dbReference>
<dbReference type="InterPro" id="IPR010982">
    <property type="entry name" value="Lambda_DNA-bd_dom_sf"/>
</dbReference>
<dbReference type="Pfam" id="PF01381">
    <property type="entry name" value="HTH_3"/>
    <property type="match status" value="1"/>
</dbReference>
<sequence length="122" mass="13103">MHHLRVETGARLQEERNRLGLIQAEFADKIGVAKRTLAGYEGGSSDIGATVLDAAGRLGIDVLYVVTGARQAPAVESLSHEEAHLISRFRVLDDEGRGMIVRLVNDLASAAEKIGKALKAKD</sequence>
<comment type="caution">
    <text evidence="2">The sequence shown here is derived from an EMBL/GenBank/DDBJ whole genome shotgun (WGS) entry which is preliminary data.</text>
</comment>
<protein>
    <recommendedName>
        <fullName evidence="1">HTH cro/C1-type domain-containing protein</fullName>
    </recommendedName>
</protein>
<dbReference type="GO" id="GO:0003677">
    <property type="term" value="F:DNA binding"/>
    <property type="evidence" value="ECO:0007669"/>
    <property type="project" value="InterPro"/>
</dbReference>
<gene>
    <name evidence="2" type="ORF">ASB58_10995</name>
</gene>